<sequence length="98" mass="11591">MSKLELIDFELTKREKQVLKHQSPKQVETYIMQKFVHQFSFMKSCFHEKFTLDECLIELNALLISEGYKPKKAISTFSRLLNKPFVSYDIDQDHYGAV</sequence>
<dbReference type="EMBL" id="JAUHTQ010000003">
    <property type="protein sequence ID" value="MDN4492882.1"/>
    <property type="molecule type" value="Genomic_DNA"/>
</dbReference>
<name>A0ABT8GN90_9BACL</name>
<accession>A0ABT8GN90</accession>
<evidence type="ECO:0000313" key="2">
    <source>
        <dbReference type="Proteomes" id="UP001172743"/>
    </source>
</evidence>
<organism evidence="1 2">
    <name type="scientific">Ureibacillus aquaedulcis</name>
    <dbReference type="NCBI Taxonomy" id="3058421"/>
    <lineage>
        <taxon>Bacteria</taxon>
        <taxon>Bacillati</taxon>
        <taxon>Bacillota</taxon>
        <taxon>Bacilli</taxon>
        <taxon>Bacillales</taxon>
        <taxon>Caryophanaceae</taxon>
        <taxon>Ureibacillus</taxon>
    </lineage>
</organism>
<evidence type="ECO:0000313" key="1">
    <source>
        <dbReference type="EMBL" id="MDN4492882.1"/>
    </source>
</evidence>
<reference evidence="1" key="1">
    <citation type="submission" date="2023-07" db="EMBL/GenBank/DDBJ databases">
        <title>Ureibacillus sp. isolated from freshwater well.</title>
        <authorList>
            <person name="Kirdat K."/>
            <person name="Bhatt A."/>
            <person name="Teware R."/>
            <person name="Bhavsar Y."/>
            <person name="Yadav A."/>
        </authorList>
    </citation>
    <scope>NUCLEOTIDE SEQUENCE</scope>
    <source>
        <strain evidence="1">BA0131</strain>
    </source>
</reference>
<dbReference type="Proteomes" id="UP001172743">
    <property type="component" value="Unassembled WGS sequence"/>
</dbReference>
<proteinExistence type="predicted"/>
<dbReference type="RefSeq" id="WP_301137113.1">
    <property type="nucleotide sequence ID" value="NZ_JAUHTQ010000003.1"/>
</dbReference>
<keyword evidence="2" id="KW-1185">Reference proteome</keyword>
<protein>
    <submittedName>
        <fullName evidence="1">Uncharacterized protein</fullName>
    </submittedName>
</protein>
<comment type="caution">
    <text evidence="1">The sequence shown here is derived from an EMBL/GenBank/DDBJ whole genome shotgun (WGS) entry which is preliminary data.</text>
</comment>
<gene>
    <name evidence="1" type="ORF">QYB95_04965</name>
</gene>